<dbReference type="CDD" id="cd08892">
    <property type="entry name" value="SRPBCC_Aha1"/>
    <property type="match status" value="1"/>
</dbReference>
<dbReference type="PhylomeDB" id="E9ARF8"/>
<dbReference type="Gene3D" id="3.15.10.20">
    <property type="entry name" value="Activator of Hsp90 ATPase Aha1, N-terminal domain"/>
    <property type="match status" value="1"/>
</dbReference>
<evidence type="ECO:0000256" key="2">
    <source>
        <dbReference type="SAM" id="MobiDB-lite"/>
    </source>
</evidence>
<dbReference type="KEGG" id="lmi:LMXM_18_0210"/>
<dbReference type="SMART" id="SM01000">
    <property type="entry name" value="Aha1_N"/>
    <property type="match status" value="1"/>
</dbReference>
<proteinExistence type="inferred from homology"/>
<reference evidence="4 5" key="1">
    <citation type="journal article" date="2011" name="Genome Res.">
        <title>Chromosome and gene copy number variation allow major structural change between species and strains of Leishmania.</title>
        <authorList>
            <person name="Rogers M.B."/>
            <person name="Hilley J.D."/>
            <person name="Dickens N.J."/>
            <person name="Wilkes J."/>
            <person name="Bates P.A."/>
            <person name="Depledge D.P."/>
            <person name="Harris D."/>
            <person name="Her Y."/>
            <person name="Herzyk P."/>
            <person name="Imamura H."/>
            <person name="Otto T.D."/>
            <person name="Sanders M."/>
            <person name="Seeger K."/>
            <person name="Dujardin J.C."/>
            <person name="Berriman M."/>
            <person name="Smith D.F."/>
            <person name="Hertz-Fowler C."/>
            <person name="Mottram J.C."/>
        </authorList>
    </citation>
    <scope>NUCLEOTIDE SEQUENCE [LARGE SCALE GENOMIC DNA]</scope>
    <source>
        <strain evidence="4 5">MHOM/GT/2001/U1103</strain>
    </source>
</reference>
<name>E9ARF8_LEIMU</name>
<dbReference type="Pfam" id="PF09229">
    <property type="entry name" value="Aha1_N"/>
    <property type="match status" value="1"/>
</dbReference>
<protein>
    <recommendedName>
        <fullName evidence="3">Activator of Hsp90 ATPase AHSA1-like N-terminal domain-containing protein</fullName>
    </recommendedName>
</protein>
<sequence length="352" mass="38589">MAKVGEGDPRWIVSERTDGANVNSWHWEERDLSQHTHSKLKSIFAEHAIPVPADMEKSVEYLKIEEVSDISGDVTVAQRKGKMMCYFELKMTLKWVGKMADADQVIQGKMEVAEVDHDEFKNAYDIVVTCQDNDAASQQLESVVQAAGRATVRQEIATFFDALFTEYQIGKQLKSGATLPPPPPPSSASASTSPGSNAAAVEKKSTAEPKSGSSSSNENTSFSWKMRWGAPIAELYAALTDPSKASVYTRSPATMDVKAGGRFSYLGGVISGYYVDVQPLTLIKKQWRLGSWPVGVHSLVVLQLVKEEPGVTTLEFTQSGIPAGELRSVQEGWRANFFDAIKAVFGYSLDYM</sequence>
<evidence type="ECO:0000256" key="1">
    <source>
        <dbReference type="ARBA" id="ARBA00006817"/>
    </source>
</evidence>
<dbReference type="EMBL" id="FR799571">
    <property type="protein sequence ID" value="CBZ25529.1"/>
    <property type="molecule type" value="Genomic_DNA"/>
</dbReference>
<dbReference type="Gene3D" id="3.30.530.20">
    <property type="match status" value="1"/>
</dbReference>
<dbReference type="Proteomes" id="UP000007259">
    <property type="component" value="Chromosome 18"/>
</dbReference>
<dbReference type="GeneID" id="13450651"/>
<accession>E9ARF8</accession>
<dbReference type="VEuPathDB" id="TriTrypDB:LmxM.18.0210"/>
<evidence type="ECO:0000313" key="4">
    <source>
        <dbReference type="EMBL" id="CBZ25529.1"/>
    </source>
</evidence>
<dbReference type="GO" id="GO:0006457">
    <property type="term" value="P:protein folding"/>
    <property type="evidence" value="ECO:0007669"/>
    <property type="project" value="TreeGrafter"/>
</dbReference>
<keyword evidence="5" id="KW-1185">Reference proteome</keyword>
<dbReference type="GO" id="GO:0001671">
    <property type="term" value="F:ATPase activator activity"/>
    <property type="evidence" value="ECO:0007669"/>
    <property type="project" value="InterPro"/>
</dbReference>
<dbReference type="InterPro" id="IPR023393">
    <property type="entry name" value="START-like_dom_sf"/>
</dbReference>
<dbReference type="PANTHER" id="PTHR13009">
    <property type="entry name" value="HEAT SHOCK PROTEIN 90 HSP90 CO-CHAPERONE AHA-1"/>
    <property type="match status" value="1"/>
</dbReference>
<dbReference type="Pfam" id="PF08327">
    <property type="entry name" value="AHSA1"/>
    <property type="match status" value="1"/>
</dbReference>
<evidence type="ECO:0000313" key="5">
    <source>
        <dbReference type="Proteomes" id="UP000007259"/>
    </source>
</evidence>
<dbReference type="GO" id="GO:0005829">
    <property type="term" value="C:cytosol"/>
    <property type="evidence" value="ECO:0007669"/>
    <property type="project" value="TreeGrafter"/>
</dbReference>
<organism evidence="4 5">
    <name type="scientific">Leishmania mexicana (strain MHOM/GT/2001/U1103)</name>
    <dbReference type="NCBI Taxonomy" id="929439"/>
    <lineage>
        <taxon>Eukaryota</taxon>
        <taxon>Discoba</taxon>
        <taxon>Euglenozoa</taxon>
        <taxon>Kinetoplastea</taxon>
        <taxon>Metakinetoplastina</taxon>
        <taxon>Trypanosomatida</taxon>
        <taxon>Trypanosomatidae</taxon>
        <taxon>Leishmaniinae</taxon>
        <taxon>Leishmania</taxon>
    </lineage>
</organism>
<dbReference type="OMA" id="GDCEVNQ"/>
<dbReference type="InterPro" id="IPR036338">
    <property type="entry name" value="Aha1"/>
</dbReference>
<dbReference type="OrthoDB" id="567237at2759"/>
<gene>
    <name evidence="4" type="ORF">LMXM_18_0210</name>
</gene>
<comment type="similarity">
    <text evidence="1">Belongs to the AHA1 family.</text>
</comment>
<evidence type="ECO:0000259" key="3">
    <source>
        <dbReference type="SMART" id="SM01000"/>
    </source>
</evidence>
<dbReference type="SUPFAM" id="SSF103111">
    <property type="entry name" value="Activator of Hsp90 ATPase, Aha1"/>
    <property type="match status" value="1"/>
</dbReference>
<feature type="domain" description="Activator of Hsp90 ATPase AHSA1-like N-terminal" evidence="3">
    <location>
        <begin position="29"/>
        <end position="171"/>
    </location>
</feature>
<dbReference type="InterPro" id="IPR013538">
    <property type="entry name" value="ASHA1/2-like_C"/>
</dbReference>
<dbReference type="SUPFAM" id="SSF55961">
    <property type="entry name" value="Bet v1-like"/>
    <property type="match status" value="1"/>
</dbReference>
<dbReference type="FunFam" id="3.30.530.20:FF:000086">
    <property type="entry name" value="Activator of Hsp90 ATPase, N-terminal/Activator of Hsp90 ATPase like protein, putative"/>
    <property type="match status" value="1"/>
</dbReference>
<dbReference type="AlphaFoldDB" id="E9ARF8"/>
<dbReference type="InterPro" id="IPR015310">
    <property type="entry name" value="AHSA1-like_N"/>
</dbReference>
<feature type="compositionally biased region" description="Low complexity" evidence="2">
    <location>
        <begin position="211"/>
        <end position="220"/>
    </location>
</feature>
<feature type="compositionally biased region" description="Low complexity" evidence="2">
    <location>
        <begin position="187"/>
        <end position="200"/>
    </location>
</feature>
<dbReference type="PANTHER" id="PTHR13009:SF22">
    <property type="entry name" value="LD43819P"/>
    <property type="match status" value="1"/>
</dbReference>
<dbReference type="GO" id="GO:0051087">
    <property type="term" value="F:protein-folding chaperone binding"/>
    <property type="evidence" value="ECO:0007669"/>
    <property type="project" value="InterPro"/>
</dbReference>
<dbReference type="FunFam" id="3.15.10.20:FF:000006">
    <property type="entry name" value="Activator of Hsp90 ATPase, N-terminal/Activator of Hsp90 ATPase like protein, putative"/>
    <property type="match status" value="1"/>
</dbReference>
<dbReference type="RefSeq" id="XP_003874035.1">
    <property type="nucleotide sequence ID" value="XM_003873986.1"/>
</dbReference>
<feature type="region of interest" description="Disordered" evidence="2">
    <location>
        <begin position="174"/>
        <end position="220"/>
    </location>
</feature>